<dbReference type="EMBL" id="OAOQ01000012">
    <property type="protein sequence ID" value="SNX72508.1"/>
    <property type="molecule type" value="Genomic_DNA"/>
</dbReference>
<evidence type="ECO:0000313" key="2">
    <source>
        <dbReference type="Proteomes" id="UP000219467"/>
    </source>
</evidence>
<sequence>MPVPVPPSGQLRMTFVGATRHSCGAVGLLASHLGLDRSEVVQRMGRSALILAETAPADVAQRLLALLSAIGVTVRLDPVGSPAPDIPVEIALQPLREVPAATVAHLARLLRMTPEAVLSGLAEPTGLILRRTARKAEGVQRRLRPVSALRVAISNPASARYDLFLKAGQVASTDLMRLLRQLGLARCPFSGAVAAALDARTAALLVARHGNCVHALNRDFQRFDLILAGSRGMSQADLADFLATRAIDGRERLLAPQVAEGVRLEAGLSRRAAQQFCADYAQIGLVTRMRLALHAATQDL</sequence>
<keyword evidence="2" id="KW-1185">Reference proteome</keyword>
<gene>
    <name evidence="1" type="ORF">SAMN05878503_11295</name>
</gene>
<dbReference type="AlphaFoldDB" id="A0A285CZK9"/>
<protein>
    <submittedName>
        <fullName evidence="1">Uncharacterized protein</fullName>
    </submittedName>
</protein>
<reference evidence="2" key="1">
    <citation type="submission" date="2017-08" db="EMBL/GenBank/DDBJ databases">
        <authorList>
            <person name="Varghese N."/>
            <person name="Submissions S."/>
        </authorList>
    </citation>
    <scope>NUCLEOTIDE SEQUENCE [LARGE SCALE GENOMIC DNA]</scope>
    <source>
        <strain evidence="2">JA234</strain>
    </source>
</reference>
<evidence type="ECO:0000313" key="1">
    <source>
        <dbReference type="EMBL" id="SNX72508.1"/>
    </source>
</evidence>
<dbReference type="Proteomes" id="UP000219467">
    <property type="component" value="Unassembled WGS sequence"/>
</dbReference>
<dbReference type="RefSeq" id="WP_235841000.1">
    <property type="nucleotide sequence ID" value="NZ_OAOQ01000012.1"/>
</dbReference>
<proteinExistence type="predicted"/>
<accession>A0A285CZK9</accession>
<name>A0A285CZK9_9RHOB</name>
<organism evidence="1 2">
    <name type="scientific">Cereibacter ovatus</name>
    <dbReference type="NCBI Taxonomy" id="439529"/>
    <lineage>
        <taxon>Bacteria</taxon>
        <taxon>Pseudomonadati</taxon>
        <taxon>Pseudomonadota</taxon>
        <taxon>Alphaproteobacteria</taxon>
        <taxon>Rhodobacterales</taxon>
        <taxon>Paracoccaceae</taxon>
        <taxon>Cereibacter</taxon>
    </lineage>
</organism>